<gene>
    <name evidence="1" type="ORF">DSL72_002056</name>
</gene>
<organism evidence="1 2">
    <name type="scientific">Monilinia vaccinii-corymbosi</name>
    <dbReference type="NCBI Taxonomy" id="61207"/>
    <lineage>
        <taxon>Eukaryota</taxon>
        <taxon>Fungi</taxon>
        <taxon>Dikarya</taxon>
        <taxon>Ascomycota</taxon>
        <taxon>Pezizomycotina</taxon>
        <taxon>Leotiomycetes</taxon>
        <taxon>Helotiales</taxon>
        <taxon>Sclerotiniaceae</taxon>
        <taxon>Monilinia</taxon>
    </lineage>
</organism>
<evidence type="ECO:0000313" key="2">
    <source>
        <dbReference type="Proteomes" id="UP000672032"/>
    </source>
</evidence>
<protein>
    <submittedName>
        <fullName evidence="1">Uncharacterized protein</fullName>
    </submittedName>
</protein>
<accession>A0A8A3PBJ9</accession>
<dbReference type="EMBL" id="CP063407">
    <property type="protein sequence ID" value="QSZ32482.1"/>
    <property type="molecule type" value="Genomic_DNA"/>
</dbReference>
<keyword evidence="2" id="KW-1185">Reference proteome</keyword>
<proteinExistence type="predicted"/>
<name>A0A8A3PBJ9_9HELO</name>
<sequence length="47" mass="5034">MEYTPDPGAEAVEVPVASVSGDQGHLDAKFSGFRRWKLVPKLGSSES</sequence>
<evidence type="ECO:0000313" key="1">
    <source>
        <dbReference type="EMBL" id="QSZ32482.1"/>
    </source>
</evidence>
<dbReference type="AlphaFoldDB" id="A0A8A3PBJ9"/>
<dbReference type="Proteomes" id="UP000672032">
    <property type="component" value="Chromosome 3"/>
</dbReference>
<reference evidence="1" key="1">
    <citation type="submission" date="2020-10" db="EMBL/GenBank/DDBJ databases">
        <title>Genome Sequence of Monilinia vaccinii-corymbosi Sheds Light on Mummy Berry Disease Infection of Blueberry and Mating Type.</title>
        <authorList>
            <person name="Yow A.G."/>
            <person name="Zhang Y."/>
            <person name="Bansal K."/>
            <person name="Eacker S.M."/>
            <person name="Sullivan S."/>
            <person name="Liachko I."/>
            <person name="Cubeta M.A."/>
            <person name="Rollins J.A."/>
            <person name="Ashrafi H."/>
        </authorList>
    </citation>
    <scope>NUCLEOTIDE SEQUENCE</scope>
    <source>
        <strain evidence="1">RL-1</strain>
    </source>
</reference>